<evidence type="ECO:0000313" key="2">
    <source>
        <dbReference type="Proteomes" id="UP001187192"/>
    </source>
</evidence>
<dbReference type="Proteomes" id="UP001187192">
    <property type="component" value="Unassembled WGS sequence"/>
</dbReference>
<evidence type="ECO:0000313" key="1">
    <source>
        <dbReference type="EMBL" id="GMN54473.1"/>
    </source>
</evidence>
<organism evidence="1 2">
    <name type="scientific">Ficus carica</name>
    <name type="common">Common fig</name>
    <dbReference type="NCBI Taxonomy" id="3494"/>
    <lineage>
        <taxon>Eukaryota</taxon>
        <taxon>Viridiplantae</taxon>
        <taxon>Streptophyta</taxon>
        <taxon>Embryophyta</taxon>
        <taxon>Tracheophyta</taxon>
        <taxon>Spermatophyta</taxon>
        <taxon>Magnoliopsida</taxon>
        <taxon>eudicotyledons</taxon>
        <taxon>Gunneridae</taxon>
        <taxon>Pentapetalae</taxon>
        <taxon>rosids</taxon>
        <taxon>fabids</taxon>
        <taxon>Rosales</taxon>
        <taxon>Moraceae</taxon>
        <taxon>Ficeae</taxon>
        <taxon>Ficus</taxon>
    </lineage>
</organism>
<dbReference type="AlphaFoldDB" id="A0AA88DCJ9"/>
<comment type="caution">
    <text evidence="1">The sequence shown here is derived from an EMBL/GenBank/DDBJ whole genome shotgun (WGS) entry which is preliminary data.</text>
</comment>
<name>A0AA88DCJ9_FICCA</name>
<sequence length="83" mass="9550">MLGDWWCLHVRDQCRYGNVLIPLVKRKDLAHSSAPNIQGVESHQSLVQLMRSLESHNCNLRMEHEIQSLDARILCRLIVTSSV</sequence>
<dbReference type="EMBL" id="BTGU01000051">
    <property type="protein sequence ID" value="GMN54473.1"/>
    <property type="molecule type" value="Genomic_DNA"/>
</dbReference>
<keyword evidence="2" id="KW-1185">Reference proteome</keyword>
<accession>A0AA88DCJ9</accession>
<proteinExistence type="predicted"/>
<protein>
    <submittedName>
        <fullName evidence="1">Uncharacterized protein</fullName>
    </submittedName>
</protein>
<gene>
    <name evidence="1" type="ORF">TIFTF001_023603</name>
</gene>
<reference evidence="1" key="1">
    <citation type="submission" date="2023-07" db="EMBL/GenBank/DDBJ databases">
        <title>draft genome sequence of fig (Ficus carica).</title>
        <authorList>
            <person name="Takahashi T."/>
            <person name="Nishimura K."/>
        </authorList>
    </citation>
    <scope>NUCLEOTIDE SEQUENCE</scope>
</reference>